<dbReference type="AlphaFoldDB" id="C0ZY47"/>
<dbReference type="InterPro" id="IPR036390">
    <property type="entry name" value="WH_DNA-bd_sf"/>
</dbReference>
<evidence type="ECO:0000256" key="1">
    <source>
        <dbReference type="ARBA" id="ARBA00023015"/>
    </source>
</evidence>
<dbReference type="InterPro" id="IPR019888">
    <property type="entry name" value="Tscrpt_reg_AsnC-like"/>
</dbReference>
<evidence type="ECO:0000256" key="2">
    <source>
        <dbReference type="ARBA" id="ARBA00023125"/>
    </source>
</evidence>
<proteinExistence type="predicted"/>
<dbReference type="KEGG" id="rer:RER_25740"/>
<dbReference type="GO" id="GO:0005829">
    <property type="term" value="C:cytosol"/>
    <property type="evidence" value="ECO:0007669"/>
    <property type="project" value="TreeGrafter"/>
</dbReference>
<dbReference type="Pfam" id="PF01037">
    <property type="entry name" value="AsnC_trans_reg"/>
    <property type="match status" value="1"/>
</dbReference>
<dbReference type="SUPFAM" id="SSF54909">
    <property type="entry name" value="Dimeric alpha+beta barrel"/>
    <property type="match status" value="2"/>
</dbReference>
<feature type="domain" description="Transcription regulator AsnC/Lrp ligand binding" evidence="4">
    <location>
        <begin position="76"/>
        <end position="145"/>
    </location>
</feature>
<feature type="domain" description="HTH asnC-type" evidence="5">
    <location>
        <begin position="16"/>
        <end position="53"/>
    </location>
</feature>
<reference evidence="6 7" key="2">
    <citation type="journal article" date="2006" name="Environ. Microbiol.">
        <title>Sequence analysis of three plasmids harboured in Rhodococcus erythropolis strain PR4.</title>
        <authorList>
            <person name="Sekine M."/>
            <person name="Tanikawa S."/>
            <person name="Omata S."/>
            <person name="Saito M."/>
            <person name="Fujisawa T."/>
            <person name="Tsukatani N."/>
            <person name="Tajima T."/>
            <person name="Sekigawa T."/>
            <person name="Kosugi H."/>
            <person name="Matsuo Y."/>
            <person name="Nishiko R."/>
            <person name="Imamura K."/>
            <person name="Ito M."/>
            <person name="Narita H."/>
            <person name="Tago S."/>
            <person name="Fujita N."/>
            <person name="Harayama S."/>
        </authorList>
    </citation>
    <scope>NUCLEOTIDE SEQUENCE [LARGE SCALE GENOMIC DNA]</scope>
    <source>
        <strain evidence="7">PR4 / NBRC 100887</strain>
    </source>
</reference>
<evidence type="ECO:0000313" key="6">
    <source>
        <dbReference type="EMBL" id="BAH33282.1"/>
    </source>
</evidence>
<dbReference type="PRINTS" id="PR00033">
    <property type="entry name" value="HTHASNC"/>
</dbReference>
<gene>
    <name evidence="6" type="ordered locus">RER_25740</name>
</gene>
<dbReference type="SUPFAM" id="SSF46785">
    <property type="entry name" value="Winged helix' DNA-binding domain"/>
    <property type="match status" value="1"/>
</dbReference>
<dbReference type="Gene3D" id="3.30.70.920">
    <property type="match status" value="2"/>
</dbReference>
<evidence type="ECO:0000259" key="4">
    <source>
        <dbReference type="Pfam" id="PF01037"/>
    </source>
</evidence>
<dbReference type="InterPro" id="IPR011008">
    <property type="entry name" value="Dimeric_a/b-barrel"/>
</dbReference>
<sequence length="334" mass="37011">MKVRSSVQDQVLKDEDLRLLNALQIRPRASWSELSRAIGSDPVTLTRRWERLHSQGIAWIAAYRGGPIVSATALLEIECAPAQTLSVAEQIAHDPEVLTVDLTTGNRDLLVTLTCTDLDQLSRYVLERTRSLPMVTAMRTQIVSSANSDARNWRLRALDAEEIAALESAPAAKSRGVRASEDEQSKLFDILSREPRITVSALAAALGVTPARAGALLSHELSTGRLVVRTEIARPYSGWPVYAWYFLRLEGRKEAIAQRLSLLREARLVASTIGSYDIALAVWLRSIDDVQRLEGYLAEQFPGVSVVDRSIVLRTPHHLHRTIDVSGRSMPKHG</sequence>
<dbReference type="PANTHER" id="PTHR30154">
    <property type="entry name" value="LEUCINE-RESPONSIVE REGULATORY PROTEIN"/>
    <property type="match status" value="1"/>
</dbReference>
<evidence type="ECO:0000313" key="7">
    <source>
        <dbReference type="Proteomes" id="UP000002204"/>
    </source>
</evidence>
<keyword evidence="1" id="KW-0805">Transcription regulation</keyword>
<reference evidence="7" key="1">
    <citation type="submission" date="2005-03" db="EMBL/GenBank/DDBJ databases">
        <title>Comparison of the complete genome sequences of Rhodococcus erythropolis PR4 and Rhodococcus opacus B4.</title>
        <authorList>
            <person name="Takarada H."/>
            <person name="Sekine M."/>
            <person name="Hosoyama A."/>
            <person name="Yamada R."/>
            <person name="Fujisawa T."/>
            <person name="Omata S."/>
            <person name="Shimizu A."/>
            <person name="Tsukatani N."/>
            <person name="Tanikawa S."/>
            <person name="Fujita N."/>
            <person name="Harayama S."/>
        </authorList>
    </citation>
    <scope>NUCLEOTIDE SEQUENCE [LARGE SCALE GENOMIC DNA]</scope>
    <source>
        <strain evidence="7">PR4 / NBRC 100887</strain>
    </source>
</reference>
<dbReference type="InterPro" id="IPR000485">
    <property type="entry name" value="AsnC-type_HTH_dom"/>
</dbReference>
<protein>
    <submittedName>
        <fullName evidence="6">Putative AsnC family transcriptional regulator</fullName>
    </submittedName>
</protein>
<accession>C0ZY47</accession>
<keyword evidence="3" id="KW-0804">Transcription</keyword>
<dbReference type="PANTHER" id="PTHR30154:SF34">
    <property type="entry name" value="TRANSCRIPTIONAL REGULATOR AZLB"/>
    <property type="match status" value="1"/>
</dbReference>
<dbReference type="GO" id="GO:0043200">
    <property type="term" value="P:response to amino acid"/>
    <property type="evidence" value="ECO:0007669"/>
    <property type="project" value="TreeGrafter"/>
</dbReference>
<dbReference type="HOGENOM" id="CLU_044190_1_0_11"/>
<organism evidence="6 7">
    <name type="scientific">Rhodococcus erythropolis (strain PR4 / NBRC 100887)</name>
    <dbReference type="NCBI Taxonomy" id="234621"/>
    <lineage>
        <taxon>Bacteria</taxon>
        <taxon>Bacillati</taxon>
        <taxon>Actinomycetota</taxon>
        <taxon>Actinomycetes</taxon>
        <taxon>Mycobacteriales</taxon>
        <taxon>Nocardiaceae</taxon>
        <taxon>Rhodococcus</taxon>
        <taxon>Rhodococcus erythropolis group</taxon>
    </lineage>
</organism>
<dbReference type="InterPro" id="IPR036388">
    <property type="entry name" value="WH-like_DNA-bd_sf"/>
</dbReference>
<dbReference type="Pfam" id="PF13404">
    <property type="entry name" value="HTH_AsnC-type"/>
    <property type="match status" value="1"/>
</dbReference>
<dbReference type="EMBL" id="AP008957">
    <property type="protein sequence ID" value="BAH33282.1"/>
    <property type="molecule type" value="Genomic_DNA"/>
</dbReference>
<dbReference type="Gene3D" id="1.10.10.10">
    <property type="entry name" value="Winged helix-like DNA-binding domain superfamily/Winged helix DNA-binding domain"/>
    <property type="match status" value="1"/>
</dbReference>
<evidence type="ECO:0000256" key="3">
    <source>
        <dbReference type="ARBA" id="ARBA00023163"/>
    </source>
</evidence>
<dbReference type="eggNOG" id="COG1522">
    <property type="taxonomic scope" value="Bacteria"/>
</dbReference>
<evidence type="ECO:0000259" key="5">
    <source>
        <dbReference type="Pfam" id="PF13404"/>
    </source>
</evidence>
<dbReference type="GO" id="GO:0043565">
    <property type="term" value="F:sequence-specific DNA binding"/>
    <property type="evidence" value="ECO:0007669"/>
    <property type="project" value="InterPro"/>
</dbReference>
<dbReference type="Proteomes" id="UP000002204">
    <property type="component" value="Chromosome"/>
</dbReference>
<keyword evidence="2" id="KW-0238">DNA-binding</keyword>
<dbReference type="SMART" id="SM00344">
    <property type="entry name" value="HTH_ASNC"/>
    <property type="match status" value="1"/>
</dbReference>
<name>C0ZY47_RHOE4</name>
<dbReference type="InterPro" id="IPR019887">
    <property type="entry name" value="Tscrpt_reg_AsnC/Lrp_C"/>
</dbReference>